<accession>A0A0A9HPL4</accession>
<dbReference type="AlphaFoldDB" id="A0A0A9HPL4"/>
<organism evidence="1">
    <name type="scientific">Arundo donax</name>
    <name type="common">Giant reed</name>
    <name type="synonym">Donax arundinaceus</name>
    <dbReference type="NCBI Taxonomy" id="35708"/>
    <lineage>
        <taxon>Eukaryota</taxon>
        <taxon>Viridiplantae</taxon>
        <taxon>Streptophyta</taxon>
        <taxon>Embryophyta</taxon>
        <taxon>Tracheophyta</taxon>
        <taxon>Spermatophyta</taxon>
        <taxon>Magnoliopsida</taxon>
        <taxon>Liliopsida</taxon>
        <taxon>Poales</taxon>
        <taxon>Poaceae</taxon>
        <taxon>PACMAD clade</taxon>
        <taxon>Arundinoideae</taxon>
        <taxon>Arundineae</taxon>
        <taxon>Arundo</taxon>
    </lineage>
</organism>
<protein>
    <submittedName>
        <fullName evidence="1">Uncharacterized protein</fullName>
    </submittedName>
</protein>
<name>A0A0A9HPL4_ARUDO</name>
<reference evidence="1" key="1">
    <citation type="submission" date="2014-09" db="EMBL/GenBank/DDBJ databases">
        <authorList>
            <person name="Magalhaes I.L.F."/>
            <person name="Oliveira U."/>
            <person name="Santos F.R."/>
            <person name="Vidigal T.H.D.A."/>
            <person name="Brescovit A.D."/>
            <person name="Santos A.J."/>
        </authorList>
    </citation>
    <scope>NUCLEOTIDE SEQUENCE</scope>
    <source>
        <tissue evidence="1">Shoot tissue taken approximately 20 cm above the soil surface</tissue>
    </source>
</reference>
<proteinExistence type="predicted"/>
<dbReference type="EMBL" id="GBRH01159269">
    <property type="protein sequence ID" value="JAE38627.1"/>
    <property type="molecule type" value="Transcribed_RNA"/>
</dbReference>
<reference evidence="1" key="2">
    <citation type="journal article" date="2015" name="Data Brief">
        <title>Shoot transcriptome of the giant reed, Arundo donax.</title>
        <authorList>
            <person name="Barrero R.A."/>
            <person name="Guerrero F.D."/>
            <person name="Moolhuijzen P."/>
            <person name="Goolsby J.A."/>
            <person name="Tidwell J."/>
            <person name="Bellgard S.E."/>
            <person name="Bellgard M.I."/>
        </authorList>
    </citation>
    <scope>NUCLEOTIDE SEQUENCE</scope>
    <source>
        <tissue evidence="1">Shoot tissue taken approximately 20 cm above the soil surface</tissue>
    </source>
</reference>
<evidence type="ECO:0000313" key="1">
    <source>
        <dbReference type="EMBL" id="JAE38627.1"/>
    </source>
</evidence>
<sequence>MNPLKRGFDFSLRSIIVFSELRGV</sequence>